<organism evidence="2 3">
    <name type="scientific">Paenibacillus donghaensis</name>
    <dbReference type="NCBI Taxonomy" id="414771"/>
    <lineage>
        <taxon>Bacteria</taxon>
        <taxon>Bacillati</taxon>
        <taxon>Bacillota</taxon>
        <taxon>Bacilli</taxon>
        <taxon>Bacillales</taxon>
        <taxon>Paenibacillaceae</taxon>
        <taxon>Paenibacillus</taxon>
    </lineage>
</organism>
<dbReference type="Proteomes" id="UP000249890">
    <property type="component" value="Chromosome"/>
</dbReference>
<dbReference type="KEGG" id="pdh:B9T62_02190"/>
<accession>A0A2Z2K5D7</accession>
<reference evidence="2 3" key="1">
    <citation type="submission" date="2017-06" db="EMBL/GenBank/DDBJ databases">
        <title>Complete genome sequence of Paenibacillus donghaensis KCTC 13049T isolated from East Sea sediment, South Korea.</title>
        <authorList>
            <person name="Jung B.K."/>
            <person name="Hong S.-J."/>
            <person name="Shin J.-H."/>
        </authorList>
    </citation>
    <scope>NUCLEOTIDE SEQUENCE [LARGE SCALE GENOMIC DNA]</scope>
    <source>
        <strain evidence="2 3">KCTC 13049</strain>
    </source>
</reference>
<evidence type="ECO:0000313" key="3">
    <source>
        <dbReference type="Proteomes" id="UP000249890"/>
    </source>
</evidence>
<dbReference type="PROSITE" id="PS51272">
    <property type="entry name" value="SLH"/>
    <property type="match status" value="1"/>
</dbReference>
<feature type="domain" description="SLH" evidence="1">
    <location>
        <begin position="2"/>
        <end position="61"/>
    </location>
</feature>
<dbReference type="RefSeq" id="WP_087913749.1">
    <property type="nucleotide sequence ID" value="NZ_CP021780.1"/>
</dbReference>
<gene>
    <name evidence="2" type="ORF">B9T62_02190</name>
</gene>
<sequence length="61" mass="6602">MCCQLQPDSRYRLGQLPGISASLQAGIVSGRGNNMLAPKANVTRAEVAAMIHRFLQNADLF</sequence>
<proteinExistence type="predicted"/>
<name>A0A2Z2K5D7_9BACL</name>
<protein>
    <recommendedName>
        <fullName evidence="1">SLH domain-containing protein</fullName>
    </recommendedName>
</protein>
<evidence type="ECO:0000313" key="2">
    <source>
        <dbReference type="EMBL" id="ASA19724.1"/>
    </source>
</evidence>
<evidence type="ECO:0000259" key="1">
    <source>
        <dbReference type="PROSITE" id="PS51272"/>
    </source>
</evidence>
<dbReference type="AlphaFoldDB" id="A0A2Z2K5D7"/>
<dbReference type="EMBL" id="CP021780">
    <property type="protein sequence ID" value="ASA19724.1"/>
    <property type="molecule type" value="Genomic_DNA"/>
</dbReference>
<dbReference type="Pfam" id="PF00395">
    <property type="entry name" value="SLH"/>
    <property type="match status" value="1"/>
</dbReference>
<keyword evidence="3" id="KW-1185">Reference proteome</keyword>
<dbReference type="InterPro" id="IPR001119">
    <property type="entry name" value="SLH_dom"/>
</dbReference>